<evidence type="ECO:0000259" key="4">
    <source>
        <dbReference type="PROSITE" id="PS51186"/>
    </source>
</evidence>
<keyword evidence="2" id="KW-0012">Acyltransferase</keyword>
<dbReference type="InterPro" id="IPR016181">
    <property type="entry name" value="Acyl_CoA_acyltransferase"/>
</dbReference>
<dbReference type="InterPro" id="IPR050832">
    <property type="entry name" value="Bact_Acetyltransf"/>
</dbReference>
<name>A0A8T4J313_9ACTN</name>
<sequence length="233" mass="24892">MKTRSTDAPPHPERPPSPARVHPRARAIRPVGPADAPGTPRAQGPWEIRLRARTPLSVNERMNWNIAPASVGTAEADAVLRAYIDDIAGRYYGRPATPEEIDTALAESPSDDLAPPHGAFLLAREANGTGGANGANSTAGAVLGCVGVRLLSAKTAELKRVWVTPAARGRGLGSALIGAAEHAALDLGATTMRLDTRTDLVEARRLYGRHGYAEIPPYHHGKYADHWFEKRLA</sequence>
<evidence type="ECO:0000313" key="5">
    <source>
        <dbReference type="EMBL" id="MBR7678188.1"/>
    </source>
</evidence>
<evidence type="ECO:0000256" key="1">
    <source>
        <dbReference type="ARBA" id="ARBA00022679"/>
    </source>
</evidence>
<dbReference type="Gene3D" id="3.40.630.30">
    <property type="match status" value="1"/>
</dbReference>
<comment type="caution">
    <text evidence="5">The sequence shown here is derived from an EMBL/GenBank/DDBJ whole genome shotgun (WGS) entry which is preliminary data.</text>
</comment>
<dbReference type="CDD" id="cd04301">
    <property type="entry name" value="NAT_SF"/>
    <property type="match status" value="1"/>
</dbReference>
<dbReference type="AlphaFoldDB" id="A0A8T4J313"/>
<keyword evidence="6" id="KW-1185">Reference proteome</keyword>
<dbReference type="PANTHER" id="PTHR43877:SF2">
    <property type="entry name" value="AMINOALKYLPHOSPHONATE N-ACETYLTRANSFERASE-RELATED"/>
    <property type="match status" value="1"/>
</dbReference>
<gene>
    <name evidence="5" type="ORF">KDA82_35465</name>
</gene>
<evidence type="ECO:0000256" key="3">
    <source>
        <dbReference type="SAM" id="MobiDB-lite"/>
    </source>
</evidence>
<evidence type="ECO:0000313" key="6">
    <source>
        <dbReference type="Proteomes" id="UP000675554"/>
    </source>
</evidence>
<dbReference type="InterPro" id="IPR000182">
    <property type="entry name" value="GNAT_dom"/>
</dbReference>
<reference evidence="5" key="1">
    <citation type="submission" date="2021-04" db="EMBL/GenBank/DDBJ databases">
        <title>Sequencing of actinobacteria type strains.</title>
        <authorList>
            <person name="Nguyen G.-S."/>
            <person name="Wentzel A."/>
        </authorList>
    </citation>
    <scope>NUCLEOTIDE SEQUENCE</scope>
    <source>
        <strain evidence="5">DSM 42095</strain>
    </source>
</reference>
<dbReference type="PANTHER" id="PTHR43877">
    <property type="entry name" value="AMINOALKYLPHOSPHONATE N-ACETYLTRANSFERASE-RELATED-RELATED"/>
    <property type="match status" value="1"/>
</dbReference>
<dbReference type="SUPFAM" id="SSF55729">
    <property type="entry name" value="Acyl-CoA N-acyltransferases (Nat)"/>
    <property type="match status" value="1"/>
</dbReference>
<proteinExistence type="predicted"/>
<dbReference type="PROSITE" id="PS51186">
    <property type="entry name" value="GNAT"/>
    <property type="match status" value="1"/>
</dbReference>
<dbReference type="Pfam" id="PF00583">
    <property type="entry name" value="Acetyltransf_1"/>
    <property type="match status" value="1"/>
</dbReference>
<accession>A0A8T4J313</accession>
<organism evidence="5 6">
    <name type="scientific">Streptomyces daliensis</name>
    <dbReference type="NCBI Taxonomy" id="299421"/>
    <lineage>
        <taxon>Bacteria</taxon>
        <taxon>Bacillati</taxon>
        <taxon>Actinomycetota</taxon>
        <taxon>Actinomycetes</taxon>
        <taxon>Kitasatosporales</taxon>
        <taxon>Streptomycetaceae</taxon>
        <taxon>Streptomyces</taxon>
    </lineage>
</organism>
<dbReference type="GO" id="GO:0016747">
    <property type="term" value="F:acyltransferase activity, transferring groups other than amino-acyl groups"/>
    <property type="evidence" value="ECO:0007669"/>
    <property type="project" value="InterPro"/>
</dbReference>
<feature type="domain" description="N-acetyltransferase" evidence="4">
    <location>
        <begin position="91"/>
        <end position="233"/>
    </location>
</feature>
<dbReference type="Proteomes" id="UP000675554">
    <property type="component" value="Unassembled WGS sequence"/>
</dbReference>
<keyword evidence="1" id="KW-0808">Transferase</keyword>
<dbReference type="EMBL" id="JAGSMN010001260">
    <property type="protein sequence ID" value="MBR7678188.1"/>
    <property type="molecule type" value="Genomic_DNA"/>
</dbReference>
<protein>
    <submittedName>
        <fullName evidence="5">GNAT family N-acetyltransferase</fullName>
    </submittedName>
</protein>
<feature type="region of interest" description="Disordered" evidence="3">
    <location>
        <begin position="1"/>
        <end position="43"/>
    </location>
</feature>
<evidence type="ECO:0000256" key="2">
    <source>
        <dbReference type="ARBA" id="ARBA00023315"/>
    </source>
</evidence>